<reference evidence="1 2" key="1">
    <citation type="submission" date="2018-11" db="EMBL/GenBank/DDBJ databases">
        <title>Genomes From Bacteria Associated with the Canine Oral Cavity: a Test Case for Automated Genome-Based Taxonomic Assignment.</title>
        <authorList>
            <person name="Coil D.A."/>
            <person name="Jospin G."/>
            <person name="Darling A.E."/>
            <person name="Wallis C."/>
            <person name="Davis I.J."/>
            <person name="Harris S."/>
            <person name="Eisen J.A."/>
            <person name="Holcombe L.J."/>
            <person name="O'Flynn C."/>
        </authorList>
    </citation>
    <scope>NUCLEOTIDE SEQUENCE [LARGE SCALE GENOMIC DNA]</scope>
    <source>
        <strain evidence="1 2">OH1047_COT-310</strain>
    </source>
</reference>
<keyword evidence="2" id="KW-1185">Reference proteome</keyword>
<comment type="caution">
    <text evidence="1">The sequence shown here is derived from an EMBL/GenBank/DDBJ whole genome shotgun (WGS) entry which is preliminary data.</text>
</comment>
<accession>A0A3P2A548</accession>
<evidence type="ECO:0000313" key="2">
    <source>
        <dbReference type="Proteomes" id="UP000279562"/>
    </source>
</evidence>
<name>A0A3P2A548_9BACE</name>
<dbReference type="AlphaFoldDB" id="A0A3P2A548"/>
<dbReference type="EMBL" id="RQYF01000041">
    <property type="protein sequence ID" value="RRD90018.1"/>
    <property type="molecule type" value="Genomic_DNA"/>
</dbReference>
<evidence type="ECO:0000313" key="1">
    <source>
        <dbReference type="EMBL" id="RRD90018.1"/>
    </source>
</evidence>
<dbReference type="Proteomes" id="UP000279562">
    <property type="component" value="Unassembled WGS sequence"/>
</dbReference>
<sequence length="60" mass="6830">MPFISFSAANIKEEYKTKKYPGQTSRICDDQQPLCDELYISVTNDYLFILFSISALTSLA</sequence>
<protein>
    <submittedName>
        <fullName evidence="1">Uncharacterized protein</fullName>
    </submittedName>
</protein>
<gene>
    <name evidence="1" type="ORF">EII33_08990</name>
</gene>
<dbReference type="OrthoDB" id="9948449at2"/>
<organism evidence="1 2">
    <name type="scientific">Prevotella heparinolytica</name>
    <dbReference type="NCBI Taxonomy" id="28113"/>
    <lineage>
        <taxon>Bacteria</taxon>
        <taxon>Pseudomonadati</taxon>
        <taxon>Bacteroidota</taxon>
        <taxon>Bacteroidia</taxon>
        <taxon>Bacteroidales</taxon>
        <taxon>Bacteroidaceae</taxon>
        <taxon>Bacteroides</taxon>
    </lineage>
</organism>
<proteinExistence type="predicted"/>